<keyword evidence="4" id="KW-0677">Repeat</keyword>
<dbReference type="GO" id="GO:0007411">
    <property type="term" value="P:axon guidance"/>
    <property type="evidence" value="ECO:0007669"/>
    <property type="project" value="TreeGrafter"/>
</dbReference>
<sequence length="467" mass="52257">MKGTVFLTAADPPTIAEGPENVTVALIASRVKLRCRVHGMPRADVKWYKEGQPLRGTRYQVLDSGDLEISDVLFTDDGVYTCHASNKYGKASAYGSLQVQRRTWIASRPENYKVAVNETALFRCGAETDPRREVNIEWLFNGKRLELDADPRLLVQADGSLVITRASLLDTGIYTCLARTRLDNDSAEATLVVQEDVPYKNPDDVMASGNRFEHLVISWTPMPPVEHHAPGFFYRVLWKREDLPDAVWNSQNIEDWKQGRYVVDNQLTFNRYRVKVEAHNHRGQAHTAAAEVIGYSGEDVPLAAPKDFRLLQVVDSRSAEFIWSAVDSNSARGHLRGYKIETWTPEEGEKKLLVCGSGGKCYHSAGGPLPALFAQSCSFAGVKRAAQRPGHRHHRVHDAGGHSWTQANGVLTGYRIYYQELRGTQLGPVIERRPAVLDPLAVHAKLACLKPRTTYRHYHPGDHGLKD</sequence>
<keyword evidence="5" id="KW-1133">Transmembrane helix</keyword>
<dbReference type="SUPFAM" id="SSF48726">
    <property type="entry name" value="Immunoglobulin"/>
    <property type="match status" value="2"/>
</dbReference>
<dbReference type="VEuPathDB" id="VectorBase:HLOH_060942"/>
<dbReference type="SUPFAM" id="SSF49265">
    <property type="entry name" value="Fibronectin type III"/>
    <property type="match status" value="2"/>
</dbReference>
<keyword evidence="3" id="KW-0732">Signal</keyword>
<evidence type="ECO:0000256" key="1">
    <source>
        <dbReference type="ARBA" id="ARBA00004167"/>
    </source>
</evidence>
<dbReference type="PROSITE" id="PS50853">
    <property type="entry name" value="FN3"/>
    <property type="match status" value="1"/>
</dbReference>
<dbReference type="Pfam" id="PF07679">
    <property type="entry name" value="I-set"/>
    <property type="match status" value="2"/>
</dbReference>
<keyword evidence="7" id="KW-1015">Disulfide bond</keyword>
<evidence type="ECO:0000256" key="6">
    <source>
        <dbReference type="ARBA" id="ARBA00023136"/>
    </source>
</evidence>
<dbReference type="InterPro" id="IPR036116">
    <property type="entry name" value="FN3_sf"/>
</dbReference>
<dbReference type="InterPro" id="IPR003598">
    <property type="entry name" value="Ig_sub2"/>
</dbReference>
<evidence type="ECO:0000313" key="11">
    <source>
        <dbReference type="EMBL" id="KAH9364510.1"/>
    </source>
</evidence>
<dbReference type="CDD" id="cd00063">
    <property type="entry name" value="FN3"/>
    <property type="match status" value="1"/>
</dbReference>
<organism evidence="11 12">
    <name type="scientific">Haemaphysalis longicornis</name>
    <name type="common">Bush tick</name>
    <dbReference type="NCBI Taxonomy" id="44386"/>
    <lineage>
        <taxon>Eukaryota</taxon>
        <taxon>Metazoa</taxon>
        <taxon>Ecdysozoa</taxon>
        <taxon>Arthropoda</taxon>
        <taxon>Chelicerata</taxon>
        <taxon>Arachnida</taxon>
        <taxon>Acari</taxon>
        <taxon>Parasitiformes</taxon>
        <taxon>Ixodida</taxon>
        <taxon>Ixodoidea</taxon>
        <taxon>Ixodidae</taxon>
        <taxon>Haemaphysalinae</taxon>
        <taxon>Haemaphysalis</taxon>
    </lineage>
</organism>
<dbReference type="SMART" id="SM00408">
    <property type="entry name" value="IGc2"/>
    <property type="match status" value="2"/>
</dbReference>
<evidence type="ECO:0000256" key="5">
    <source>
        <dbReference type="ARBA" id="ARBA00022989"/>
    </source>
</evidence>
<protein>
    <submittedName>
        <fullName evidence="11">Uncharacterized protein</fullName>
    </submittedName>
</protein>
<feature type="domain" description="Ig-like" evidence="9">
    <location>
        <begin position="103"/>
        <end position="192"/>
    </location>
</feature>
<dbReference type="GO" id="GO:0030424">
    <property type="term" value="C:axon"/>
    <property type="evidence" value="ECO:0007669"/>
    <property type="project" value="TreeGrafter"/>
</dbReference>
<name>A0A9J6FE44_HAELO</name>
<comment type="caution">
    <text evidence="11">The sequence shown here is derived from an EMBL/GenBank/DDBJ whole genome shotgun (WGS) entry which is preliminary data.</text>
</comment>
<keyword evidence="2" id="KW-0812">Transmembrane</keyword>
<dbReference type="GO" id="GO:0005886">
    <property type="term" value="C:plasma membrane"/>
    <property type="evidence" value="ECO:0007669"/>
    <property type="project" value="TreeGrafter"/>
</dbReference>
<dbReference type="PANTHER" id="PTHR44170">
    <property type="entry name" value="PROTEIN SIDEKICK"/>
    <property type="match status" value="1"/>
</dbReference>
<evidence type="ECO:0000259" key="9">
    <source>
        <dbReference type="PROSITE" id="PS50835"/>
    </source>
</evidence>
<feature type="domain" description="Fibronectin type-III" evidence="10">
    <location>
        <begin position="201"/>
        <end position="299"/>
    </location>
</feature>
<dbReference type="SMART" id="SM00409">
    <property type="entry name" value="IG"/>
    <property type="match status" value="2"/>
</dbReference>
<evidence type="ECO:0000256" key="8">
    <source>
        <dbReference type="ARBA" id="ARBA00023319"/>
    </source>
</evidence>
<accession>A0A9J6FE44</accession>
<dbReference type="OMA" id="NEDWHEV"/>
<dbReference type="AlphaFoldDB" id="A0A9J6FE44"/>
<evidence type="ECO:0000313" key="12">
    <source>
        <dbReference type="Proteomes" id="UP000821853"/>
    </source>
</evidence>
<gene>
    <name evidence="11" type="ORF">HPB48_021975</name>
</gene>
<dbReference type="EMBL" id="JABSTR010000002">
    <property type="protein sequence ID" value="KAH9364510.1"/>
    <property type="molecule type" value="Genomic_DNA"/>
</dbReference>
<dbReference type="PROSITE" id="PS50835">
    <property type="entry name" value="IG_LIKE"/>
    <property type="match status" value="2"/>
</dbReference>
<dbReference type="PANTHER" id="PTHR44170:SF29">
    <property type="entry name" value="NEOGENIN"/>
    <property type="match status" value="1"/>
</dbReference>
<dbReference type="InterPro" id="IPR013783">
    <property type="entry name" value="Ig-like_fold"/>
</dbReference>
<dbReference type="Proteomes" id="UP000821853">
    <property type="component" value="Chromosome 10"/>
</dbReference>
<keyword evidence="12" id="KW-1185">Reference proteome</keyword>
<dbReference type="InterPro" id="IPR013098">
    <property type="entry name" value="Ig_I-set"/>
</dbReference>
<dbReference type="InterPro" id="IPR003961">
    <property type="entry name" value="FN3_dom"/>
</dbReference>
<dbReference type="InterPro" id="IPR036179">
    <property type="entry name" value="Ig-like_dom_sf"/>
</dbReference>
<evidence type="ECO:0000256" key="7">
    <source>
        <dbReference type="ARBA" id="ARBA00023157"/>
    </source>
</evidence>
<comment type="subcellular location">
    <subcellularLocation>
        <location evidence="1">Membrane</location>
        <topology evidence="1">Single-pass membrane protein</topology>
    </subcellularLocation>
</comment>
<dbReference type="OrthoDB" id="8923679at2759"/>
<evidence type="ECO:0000256" key="3">
    <source>
        <dbReference type="ARBA" id="ARBA00022729"/>
    </source>
</evidence>
<dbReference type="FunFam" id="2.60.40.10:FF:000035">
    <property type="entry name" value="Contactin 1"/>
    <property type="match status" value="1"/>
</dbReference>
<dbReference type="GO" id="GO:0098609">
    <property type="term" value="P:cell-cell adhesion"/>
    <property type="evidence" value="ECO:0007669"/>
    <property type="project" value="TreeGrafter"/>
</dbReference>
<keyword evidence="6" id="KW-0472">Membrane</keyword>
<keyword evidence="8" id="KW-0393">Immunoglobulin domain</keyword>
<dbReference type="InterPro" id="IPR003599">
    <property type="entry name" value="Ig_sub"/>
</dbReference>
<proteinExistence type="predicted"/>
<evidence type="ECO:0000259" key="10">
    <source>
        <dbReference type="PROSITE" id="PS50853"/>
    </source>
</evidence>
<dbReference type="Gene3D" id="2.60.40.10">
    <property type="entry name" value="Immunoglobulins"/>
    <property type="match status" value="3"/>
</dbReference>
<evidence type="ECO:0000256" key="2">
    <source>
        <dbReference type="ARBA" id="ARBA00022692"/>
    </source>
</evidence>
<reference evidence="11 12" key="1">
    <citation type="journal article" date="2020" name="Cell">
        <title>Large-Scale Comparative Analyses of Tick Genomes Elucidate Their Genetic Diversity and Vector Capacities.</title>
        <authorList>
            <consortium name="Tick Genome and Microbiome Consortium (TIGMIC)"/>
            <person name="Jia N."/>
            <person name="Wang J."/>
            <person name="Shi W."/>
            <person name="Du L."/>
            <person name="Sun Y."/>
            <person name="Zhan W."/>
            <person name="Jiang J.F."/>
            <person name="Wang Q."/>
            <person name="Zhang B."/>
            <person name="Ji P."/>
            <person name="Bell-Sakyi L."/>
            <person name="Cui X.M."/>
            <person name="Yuan T.T."/>
            <person name="Jiang B.G."/>
            <person name="Yang W.F."/>
            <person name="Lam T.T."/>
            <person name="Chang Q.C."/>
            <person name="Ding S.J."/>
            <person name="Wang X.J."/>
            <person name="Zhu J.G."/>
            <person name="Ruan X.D."/>
            <person name="Zhao L."/>
            <person name="Wei J.T."/>
            <person name="Ye R.Z."/>
            <person name="Que T.C."/>
            <person name="Du C.H."/>
            <person name="Zhou Y.H."/>
            <person name="Cheng J.X."/>
            <person name="Dai P.F."/>
            <person name="Guo W.B."/>
            <person name="Han X.H."/>
            <person name="Huang E.J."/>
            <person name="Li L.F."/>
            <person name="Wei W."/>
            <person name="Gao Y.C."/>
            <person name="Liu J.Z."/>
            <person name="Shao H.Z."/>
            <person name="Wang X."/>
            <person name="Wang C.C."/>
            <person name="Yang T.C."/>
            <person name="Huo Q.B."/>
            <person name="Li W."/>
            <person name="Chen H.Y."/>
            <person name="Chen S.E."/>
            <person name="Zhou L.G."/>
            <person name="Ni X.B."/>
            <person name="Tian J.H."/>
            <person name="Sheng Y."/>
            <person name="Liu T."/>
            <person name="Pan Y.S."/>
            <person name="Xia L.Y."/>
            <person name="Li J."/>
            <person name="Zhao F."/>
            <person name="Cao W.C."/>
        </authorList>
    </citation>
    <scope>NUCLEOTIDE SEQUENCE [LARGE SCALE GENOMIC DNA]</scope>
    <source>
        <strain evidence="11">HaeL-2018</strain>
    </source>
</reference>
<dbReference type="InterPro" id="IPR007110">
    <property type="entry name" value="Ig-like_dom"/>
</dbReference>
<evidence type="ECO:0000256" key="4">
    <source>
        <dbReference type="ARBA" id="ARBA00022737"/>
    </source>
</evidence>
<feature type="domain" description="Ig-like" evidence="9">
    <location>
        <begin position="13"/>
        <end position="100"/>
    </location>
</feature>
<dbReference type="FunFam" id="2.60.40.10:FF:000008">
    <property type="entry name" value="roundabout homolog 2 isoform X2"/>
    <property type="match status" value="1"/>
</dbReference>